<dbReference type="PANTHER" id="PTHR11240">
    <property type="entry name" value="RIBONUCLEASE T2"/>
    <property type="match status" value="1"/>
</dbReference>
<dbReference type="Proteomes" id="UP001175211">
    <property type="component" value="Unassembled WGS sequence"/>
</dbReference>
<dbReference type="InterPro" id="IPR036430">
    <property type="entry name" value="RNase_T2-like_sf"/>
</dbReference>
<dbReference type="Pfam" id="PF25488">
    <property type="entry name" value="RNaseT2L_C"/>
    <property type="match status" value="1"/>
</dbReference>
<dbReference type="Pfam" id="PF00445">
    <property type="entry name" value="Ribonuclease_T2"/>
    <property type="match status" value="1"/>
</dbReference>
<dbReference type="GO" id="GO:0033897">
    <property type="term" value="F:ribonuclease T2 activity"/>
    <property type="evidence" value="ECO:0007669"/>
    <property type="project" value="UniProtKB-EC"/>
</dbReference>
<dbReference type="PROSITE" id="PS00531">
    <property type="entry name" value="RNASE_T2_2"/>
    <property type="match status" value="1"/>
</dbReference>
<dbReference type="CDD" id="cd01061">
    <property type="entry name" value="RNase_T2_euk"/>
    <property type="match status" value="1"/>
</dbReference>
<dbReference type="InterPro" id="IPR018188">
    <property type="entry name" value="RNase_T2_His_AS_1"/>
</dbReference>
<keyword evidence="6" id="KW-0926">Vacuole</keyword>
<comment type="similarity">
    <text evidence="3 16">Belongs to the RNase T2 family.</text>
</comment>
<evidence type="ECO:0000256" key="1">
    <source>
        <dbReference type="ARBA" id="ARBA00004410"/>
    </source>
</evidence>
<dbReference type="EC" id="4.6.1.19" evidence="4"/>
<dbReference type="InterPro" id="IPR057328">
    <property type="entry name" value="RNaseT2L_C"/>
</dbReference>
<evidence type="ECO:0000256" key="4">
    <source>
        <dbReference type="ARBA" id="ARBA00012571"/>
    </source>
</evidence>
<comment type="caution">
    <text evidence="20">The sequence shown here is derived from an EMBL/GenBank/DDBJ whole genome shotgun (WGS) entry which is preliminary data.</text>
</comment>
<feature type="active site" evidence="15">
    <location>
        <position position="146"/>
    </location>
</feature>
<protein>
    <recommendedName>
        <fullName evidence="14">Ribonuclease T2-like</fullName>
        <ecNumber evidence="4">4.6.1.19</ecNumber>
    </recommendedName>
</protein>
<dbReference type="PROSITE" id="PS00530">
    <property type="entry name" value="RNASE_T2_1"/>
    <property type="match status" value="1"/>
</dbReference>
<evidence type="ECO:0000256" key="7">
    <source>
        <dbReference type="ARBA" id="ARBA00022722"/>
    </source>
</evidence>
<dbReference type="GO" id="GO:0016787">
    <property type="term" value="F:hydrolase activity"/>
    <property type="evidence" value="ECO:0007669"/>
    <property type="project" value="UniProtKB-KW"/>
</dbReference>
<feature type="active site" evidence="15">
    <location>
        <position position="150"/>
    </location>
</feature>
<dbReference type="InterPro" id="IPR033697">
    <property type="entry name" value="Ribonuclease_T2_eukaryotic"/>
</dbReference>
<comment type="function">
    <text evidence="13">Rnase which modulates cell survival under stress conditions. Released from the vacuole to the cytoplasm during stress to promote tRNA and rRNA cleavage and to activate separately a downstream pathway that promotes cell death. Involved in cell size, vacuolar morphology and growth at high temperatures and high salt concentration.</text>
</comment>
<keyword evidence="12" id="KW-0456">Lyase</keyword>
<keyword evidence="7" id="KW-0540">Nuclease</keyword>
<evidence type="ECO:0000313" key="20">
    <source>
        <dbReference type="EMBL" id="KAK0465544.1"/>
    </source>
</evidence>
<keyword evidence="9" id="KW-0378">Hydrolase</keyword>
<evidence type="ECO:0000256" key="5">
    <source>
        <dbReference type="ARBA" id="ARBA00022490"/>
    </source>
</evidence>
<evidence type="ECO:0000256" key="3">
    <source>
        <dbReference type="ARBA" id="ARBA00007469"/>
    </source>
</evidence>
<sequence length="410" mass="42742">MRSSVAFSVVLFGFPAAKSLLSPAHNTTLLNRASSLSSGCGTSGAESCSSSSTGQDLCCFESPGGLLVQPQFWDSDPSTGPSDSWTIHGLWPDHCDSTFDQSCDSSRAYTGIASLLTSNGASDTLSYMQTYWVDINGDNEEFWEHEWSKHGTCMSTLELDCFSSITKGQEAVAYFQSAVALFKSLPTYEWLANQGITPSSSTTYSLSKVIAALTEESGGYTPALDCDGSNLSQIYWYFHLKGSVVDGTFVPISAPEAGSCGSTVKYPPKSGSSTPTSTTTSSSPTGTSGGTLPAKATIVALQSGSQVGGLLSLGTWSTQTLATFTTTGDADSFTMTSSKGNCGVSSGAFTCGSGVSLSTFSTVLSNGELLLSYNGTTTFSSDGSPSGTTVYTIYVGSSHDEVYSLSIFEK</sequence>
<feature type="compositionally biased region" description="Low complexity" evidence="17">
    <location>
        <begin position="270"/>
        <end position="286"/>
    </location>
</feature>
<organism evidence="20 21">
    <name type="scientific">Armillaria tabescens</name>
    <name type="common">Ringless honey mushroom</name>
    <name type="synonym">Agaricus tabescens</name>
    <dbReference type="NCBI Taxonomy" id="1929756"/>
    <lineage>
        <taxon>Eukaryota</taxon>
        <taxon>Fungi</taxon>
        <taxon>Dikarya</taxon>
        <taxon>Basidiomycota</taxon>
        <taxon>Agaricomycotina</taxon>
        <taxon>Agaricomycetes</taxon>
        <taxon>Agaricomycetidae</taxon>
        <taxon>Agaricales</taxon>
        <taxon>Marasmiineae</taxon>
        <taxon>Physalacriaceae</taxon>
        <taxon>Desarmillaria</taxon>
    </lineage>
</organism>
<evidence type="ECO:0000256" key="10">
    <source>
        <dbReference type="ARBA" id="ARBA00023157"/>
    </source>
</evidence>
<accession>A0AA39NHC7</accession>
<dbReference type="GO" id="GO:0005775">
    <property type="term" value="C:vacuolar lumen"/>
    <property type="evidence" value="ECO:0007669"/>
    <property type="project" value="UniProtKB-SubCell"/>
</dbReference>
<reference evidence="20" key="1">
    <citation type="submission" date="2023-06" db="EMBL/GenBank/DDBJ databases">
        <authorList>
            <consortium name="Lawrence Berkeley National Laboratory"/>
            <person name="Ahrendt S."/>
            <person name="Sahu N."/>
            <person name="Indic B."/>
            <person name="Wong-Bajracharya J."/>
            <person name="Merenyi Z."/>
            <person name="Ke H.-M."/>
            <person name="Monk M."/>
            <person name="Kocsube S."/>
            <person name="Drula E."/>
            <person name="Lipzen A."/>
            <person name="Balint B."/>
            <person name="Henrissat B."/>
            <person name="Andreopoulos B."/>
            <person name="Martin F.M."/>
            <person name="Harder C.B."/>
            <person name="Rigling D."/>
            <person name="Ford K.L."/>
            <person name="Foster G.D."/>
            <person name="Pangilinan J."/>
            <person name="Papanicolaou A."/>
            <person name="Barry K."/>
            <person name="LaButti K."/>
            <person name="Viragh M."/>
            <person name="Koriabine M."/>
            <person name="Yan M."/>
            <person name="Riley R."/>
            <person name="Champramary S."/>
            <person name="Plett K.L."/>
            <person name="Tsai I.J."/>
            <person name="Slot J."/>
            <person name="Sipos G."/>
            <person name="Plett J."/>
            <person name="Nagy L.G."/>
            <person name="Grigoriev I.V."/>
        </authorList>
    </citation>
    <scope>NUCLEOTIDE SEQUENCE</scope>
    <source>
        <strain evidence="20">CCBAS 213</strain>
    </source>
</reference>
<name>A0AA39NHC7_ARMTA</name>
<evidence type="ECO:0000256" key="11">
    <source>
        <dbReference type="ARBA" id="ARBA00023180"/>
    </source>
</evidence>
<dbReference type="Gene3D" id="3.90.730.10">
    <property type="entry name" value="Ribonuclease T2-like"/>
    <property type="match status" value="1"/>
</dbReference>
<dbReference type="InterPro" id="IPR033130">
    <property type="entry name" value="RNase_T2_His_AS_2"/>
</dbReference>
<evidence type="ECO:0000256" key="16">
    <source>
        <dbReference type="RuleBase" id="RU004328"/>
    </source>
</evidence>
<evidence type="ECO:0000256" key="18">
    <source>
        <dbReference type="SAM" id="SignalP"/>
    </source>
</evidence>
<comment type="subcellular location">
    <subcellularLocation>
        <location evidence="2">Cytoplasm</location>
    </subcellularLocation>
    <subcellularLocation>
        <location evidence="1">Vacuole lumen</location>
    </subcellularLocation>
</comment>
<dbReference type="FunFam" id="3.90.730.10:FF:000004">
    <property type="entry name" value="Ribonuclease T2-like"/>
    <property type="match status" value="1"/>
</dbReference>
<gene>
    <name evidence="20" type="ORF">EV420DRAFT_965270</name>
</gene>
<evidence type="ECO:0000259" key="19">
    <source>
        <dbReference type="Pfam" id="PF25488"/>
    </source>
</evidence>
<dbReference type="GO" id="GO:0003723">
    <property type="term" value="F:RNA binding"/>
    <property type="evidence" value="ECO:0007669"/>
    <property type="project" value="InterPro"/>
</dbReference>
<evidence type="ECO:0000256" key="12">
    <source>
        <dbReference type="ARBA" id="ARBA00023239"/>
    </source>
</evidence>
<evidence type="ECO:0000256" key="15">
    <source>
        <dbReference type="PIRSR" id="PIRSR633697-1"/>
    </source>
</evidence>
<dbReference type="GeneID" id="85367725"/>
<dbReference type="InterPro" id="IPR001568">
    <property type="entry name" value="RNase_T2-like"/>
</dbReference>
<evidence type="ECO:0000256" key="9">
    <source>
        <dbReference type="ARBA" id="ARBA00022801"/>
    </source>
</evidence>
<dbReference type="PANTHER" id="PTHR11240:SF79">
    <property type="entry name" value="RIBONUCLEASE T2"/>
    <property type="match status" value="1"/>
</dbReference>
<dbReference type="SUPFAM" id="SSF55895">
    <property type="entry name" value="Ribonuclease Rh-like"/>
    <property type="match status" value="1"/>
</dbReference>
<keyword evidence="10" id="KW-1015">Disulfide bond</keyword>
<keyword evidence="8 18" id="KW-0732">Signal</keyword>
<feature type="active site" evidence="15">
    <location>
        <position position="88"/>
    </location>
</feature>
<evidence type="ECO:0000256" key="6">
    <source>
        <dbReference type="ARBA" id="ARBA00022554"/>
    </source>
</evidence>
<proteinExistence type="inferred from homology"/>
<feature type="chain" id="PRO_5041373699" description="Ribonuclease T2-like" evidence="18">
    <location>
        <begin position="20"/>
        <end position="410"/>
    </location>
</feature>
<dbReference type="EMBL" id="JAUEPS010000005">
    <property type="protein sequence ID" value="KAK0465544.1"/>
    <property type="molecule type" value="Genomic_DNA"/>
</dbReference>
<keyword evidence="11" id="KW-0325">Glycoprotein</keyword>
<evidence type="ECO:0000256" key="17">
    <source>
        <dbReference type="SAM" id="MobiDB-lite"/>
    </source>
</evidence>
<evidence type="ECO:0000256" key="14">
    <source>
        <dbReference type="ARBA" id="ARBA00071169"/>
    </source>
</evidence>
<evidence type="ECO:0000256" key="8">
    <source>
        <dbReference type="ARBA" id="ARBA00022729"/>
    </source>
</evidence>
<evidence type="ECO:0000313" key="21">
    <source>
        <dbReference type="Proteomes" id="UP001175211"/>
    </source>
</evidence>
<dbReference type="GO" id="GO:0006401">
    <property type="term" value="P:RNA catabolic process"/>
    <property type="evidence" value="ECO:0007669"/>
    <property type="project" value="TreeGrafter"/>
</dbReference>
<feature type="signal peptide" evidence="18">
    <location>
        <begin position="1"/>
        <end position="19"/>
    </location>
</feature>
<dbReference type="GO" id="GO:0005576">
    <property type="term" value="C:extracellular region"/>
    <property type="evidence" value="ECO:0007669"/>
    <property type="project" value="TreeGrafter"/>
</dbReference>
<dbReference type="AlphaFoldDB" id="A0AA39NHC7"/>
<feature type="domain" description="RNase T2-like C-terminal" evidence="19">
    <location>
        <begin position="292"/>
        <end position="401"/>
    </location>
</feature>
<evidence type="ECO:0000256" key="13">
    <source>
        <dbReference type="ARBA" id="ARBA00025494"/>
    </source>
</evidence>
<keyword evidence="21" id="KW-1185">Reference proteome</keyword>
<evidence type="ECO:0000256" key="2">
    <source>
        <dbReference type="ARBA" id="ARBA00004496"/>
    </source>
</evidence>
<feature type="region of interest" description="Disordered" evidence="17">
    <location>
        <begin position="263"/>
        <end position="290"/>
    </location>
</feature>
<dbReference type="RefSeq" id="XP_060336592.1">
    <property type="nucleotide sequence ID" value="XM_060484177.1"/>
</dbReference>
<keyword evidence="5" id="KW-0963">Cytoplasm</keyword>